<dbReference type="STRING" id="35570.A0A1I8PBE1"/>
<proteinExistence type="predicted"/>
<name>A0A1I8PBE1_STOCA</name>
<sequence length="336" mass="39235">MASLNNDFEEFFGSLRKEKLSSREIDIICKPLHDYFQRETLKKWSLLALTLVSLYIVLLWCDSCNWFLSALGRELLIQILPFWNWSKLYNAKCLIERASVDLIDNRPSTLRASTDNGNCLLCEHIDYVPTVSNITFSFLENTYLEKGLPVVITDSHDAQNPHDLFQTIFDNSYAFLQSSHCDVSTNLIIRKFFEAQVVLRKAWKLLDTPDKWFIQLRNCQFAAVKSSRLFIKRPYYYPLHLEPFYSSWLIISNNYSHRQYQEILLQGLIIVQQLSGSNNLRLIPKTACEELCPVINIQLKEGEAFLFTTDLWILNYKLMQTKQAGITTIMEIDWSV</sequence>
<evidence type="ECO:0000313" key="1">
    <source>
        <dbReference type="EnsemblMetazoa" id="SCAU006538-PA"/>
    </source>
</evidence>
<dbReference type="VEuPathDB" id="VectorBase:SCAU006538"/>
<accession>A0A1I8PBE1</accession>
<organism evidence="1 2">
    <name type="scientific">Stomoxys calcitrans</name>
    <name type="common">Stable fly</name>
    <name type="synonym">Conops calcitrans</name>
    <dbReference type="NCBI Taxonomy" id="35570"/>
    <lineage>
        <taxon>Eukaryota</taxon>
        <taxon>Metazoa</taxon>
        <taxon>Ecdysozoa</taxon>
        <taxon>Arthropoda</taxon>
        <taxon>Hexapoda</taxon>
        <taxon>Insecta</taxon>
        <taxon>Pterygota</taxon>
        <taxon>Neoptera</taxon>
        <taxon>Endopterygota</taxon>
        <taxon>Diptera</taxon>
        <taxon>Brachycera</taxon>
        <taxon>Muscomorpha</taxon>
        <taxon>Muscoidea</taxon>
        <taxon>Muscidae</taxon>
        <taxon>Stomoxys</taxon>
    </lineage>
</organism>
<keyword evidence="2" id="KW-1185">Reference proteome</keyword>
<dbReference type="EnsemblMetazoa" id="SCAU006538-RA">
    <property type="protein sequence ID" value="SCAU006538-PA"/>
    <property type="gene ID" value="SCAU006538"/>
</dbReference>
<dbReference type="Proteomes" id="UP000095300">
    <property type="component" value="Unassembled WGS sequence"/>
</dbReference>
<dbReference type="KEGG" id="scac:106085178"/>
<reference evidence="1" key="1">
    <citation type="submission" date="2020-05" db="UniProtKB">
        <authorList>
            <consortium name="EnsemblMetazoa"/>
        </authorList>
    </citation>
    <scope>IDENTIFICATION</scope>
    <source>
        <strain evidence="1">USDA</strain>
    </source>
</reference>
<protein>
    <submittedName>
        <fullName evidence="1">Uncharacterized protein</fullName>
    </submittedName>
</protein>
<dbReference type="OrthoDB" id="10059103at2759"/>
<evidence type="ECO:0000313" key="2">
    <source>
        <dbReference type="Proteomes" id="UP000095300"/>
    </source>
</evidence>
<gene>
    <name evidence="1" type="primary">106085178</name>
</gene>
<dbReference type="AlphaFoldDB" id="A0A1I8PBE1"/>